<dbReference type="EMBL" id="FZNY01000008">
    <property type="protein sequence ID" value="SNS22044.1"/>
    <property type="molecule type" value="Genomic_DNA"/>
</dbReference>
<keyword evidence="3" id="KW-1185">Reference proteome</keyword>
<dbReference type="OrthoDB" id="1454472at2"/>
<dbReference type="AlphaFoldDB" id="A0A239CRB9"/>
<dbReference type="Proteomes" id="UP000198379">
    <property type="component" value="Unassembled WGS sequence"/>
</dbReference>
<evidence type="ECO:0000256" key="1">
    <source>
        <dbReference type="SAM" id="Phobius"/>
    </source>
</evidence>
<keyword evidence="1" id="KW-0812">Transmembrane</keyword>
<gene>
    <name evidence="2" type="ORF">SAMN06265376_108121</name>
</gene>
<keyword evidence="1" id="KW-1133">Transmembrane helix</keyword>
<keyword evidence="1" id="KW-0472">Membrane</keyword>
<organism evidence="2 3">
    <name type="scientific">Dokdonia pacifica</name>
    <dbReference type="NCBI Taxonomy" id="1627892"/>
    <lineage>
        <taxon>Bacteria</taxon>
        <taxon>Pseudomonadati</taxon>
        <taxon>Bacteroidota</taxon>
        <taxon>Flavobacteriia</taxon>
        <taxon>Flavobacteriales</taxon>
        <taxon>Flavobacteriaceae</taxon>
        <taxon>Dokdonia</taxon>
    </lineage>
</organism>
<sequence length="64" mass="7023">MNTNKVVAYLFGLLSLGGISETYSILTSSAPDITPQRTSLTVMSLCMTGLFIYVTINFWKKGNN</sequence>
<dbReference type="RefSeq" id="WP_089373404.1">
    <property type="nucleotide sequence ID" value="NZ_BMEP01000009.1"/>
</dbReference>
<reference evidence="2 3" key="1">
    <citation type="submission" date="2017-06" db="EMBL/GenBank/DDBJ databases">
        <authorList>
            <person name="Kim H.J."/>
            <person name="Triplett B.A."/>
        </authorList>
    </citation>
    <scope>NUCLEOTIDE SEQUENCE [LARGE SCALE GENOMIC DNA]</scope>
    <source>
        <strain evidence="2 3">DSM 25597</strain>
    </source>
</reference>
<proteinExistence type="predicted"/>
<evidence type="ECO:0000313" key="3">
    <source>
        <dbReference type="Proteomes" id="UP000198379"/>
    </source>
</evidence>
<name>A0A239CRB9_9FLAO</name>
<protein>
    <submittedName>
        <fullName evidence="2">Uncharacterized protein</fullName>
    </submittedName>
</protein>
<accession>A0A239CRB9</accession>
<feature type="transmembrane region" description="Helical" evidence="1">
    <location>
        <begin position="40"/>
        <end position="59"/>
    </location>
</feature>
<evidence type="ECO:0000313" key="2">
    <source>
        <dbReference type="EMBL" id="SNS22044.1"/>
    </source>
</evidence>